<feature type="domain" description="ZC3H15/TMA46 family C-terminal" evidence="4">
    <location>
        <begin position="102"/>
        <end position="180"/>
    </location>
</feature>
<proteinExistence type="predicted"/>
<dbReference type="SUPFAM" id="SSF54495">
    <property type="entry name" value="UBC-like"/>
    <property type="match status" value="1"/>
</dbReference>
<dbReference type="Proteomes" id="UP000245119">
    <property type="component" value="Linkage Group LG6"/>
</dbReference>
<dbReference type="STRING" id="400727.A0A2T7P4Q9"/>
<dbReference type="AlphaFoldDB" id="A0A2T7P4Q9"/>
<evidence type="ECO:0000259" key="3">
    <source>
        <dbReference type="Pfam" id="PF05773"/>
    </source>
</evidence>
<evidence type="ECO:0000256" key="1">
    <source>
        <dbReference type="SAM" id="Coils"/>
    </source>
</evidence>
<dbReference type="InterPro" id="IPR040213">
    <property type="entry name" value="GIR2-like"/>
</dbReference>
<feature type="domain" description="RWD" evidence="3">
    <location>
        <begin position="6"/>
        <end position="46"/>
    </location>
</feature>
<dbReference type="Gene3D" id="6.20.400.10">
    <property type="match status" value="1"/>
</dbReference>
<protein>
    <recommendedName>
        <fullName evidence="7">RWD domain-containing protein</fullName>
    </recommendedName>
</protein>
<dbReference type="InterPro" id="IPR016135">
    <property type="entry name" value="UBQ-conjugating_enzyme/RWD"/>
</dbReference>
<comment type="caution">
    <text evidence="5">The sequence shown here is derived from an EMBL/GenBank/DDBJ whole genome shotgun (WGS) entry which is preliminary data.</text>
</comment>
<gene>
    <name evidence="5" type="ORF">C0Q70_10983</name>
</gene>
<feature type="coiled-coil region" evidence="1">
    <location>
        <begin position="72"/>
        <end position="112"/>
    </location>
</feature>
<evidence type="ECO:0000313" key="6">
    <source>
        <dbReference type="Proteomes" id="UP000245119"/>
    </source>
</evidence>
<dbReference type="PANTHER" id="PTHR12292">
    <property type="entry name" value="RWD DOMAIN-CONTAINING PROTEIN"/>
    <property type="match status" value="1"/>
</dbReference>
<evidence type="ECO:0008006" key="7">
    <source>
        <dbReference type="Google" id="ProtNLM"/>
    </source>
</evidence>
<dbReference type="OrthoDB" id="277175at2759"/>
<accession>A0A2T7P4Q9</accession>
<dbReference type="InterPro" id="IPR006575">
    <property type="entry name" value="RWD_dom"/>
</dbReference>
<dbReference type="Gene3D" id="3.10.110.10">
    <property type="entry name" value="Ubiquitin Conjugating Enzyme"/>
    <property type="match status" value="1"/>
</dbReference>
<evidence type="ECO:0000259" key="4">
    <source>
        <dbReference type="Pfam" id="PF16543"/>
    </source>
</evidence>
<evidence type="ECO:0000256" key="2">
    <source>
        <dbReference type="SAM" id="MobiDB-lite"/>
    </source>
</evidence>
<feature type="region of interest" description="Disordered" evidence="2">
    <location>
        <begin position="38"/>
        <end position="57"/>
    </location>
</feature>
<dbReference type="Pfam" id="PF05773">
    <property type="entry name" value="RWD"/>
    <property type="match status" value="1"/>
</dbReference>
<feature type="compositionally biased region" description="Basic and acidic residues" evidence="2">
    <location>
        <begin position="44"/>
        <end position="57"/>
    </location>
</feature>
<evidence type="ECO:0000313" key="5">
    <source>
        <dbReference type="EMBL" id="PVD28396.1"/>
    </source>
</evidence>
<dbReference type="InterPro" id="IPR032378">
    <property type="entry name" value="ZC3H15/TMA46_C"/>
</dbReference>
<keyword evidence="6" id="KW-1185">Reference proteome</keyword>
<dbReference type="Pfam" id="PF16543">
    <property type="entry name" value="DFRP_C"/>
    <property type="match status" value="1"/>
</dbReference>
<sequence>MTDYAEEQRNEIEALMSIYPEELQIVQDSPHFVFQLTVSSSESEEPKDPENENDIDDRGARNLGIVMVFTIVSALQEKLTVMVEDAKRLAEEQRIQKEKDDEEAALKKFEGTRVTIESFLAWKAKFDAERKERKRIQGELDLSSKKLSGKELFMTDATLNDSDVNFLQEEEGVEVDESLFEDMEDLDIDDADDDEDPDWEPDKN</sequence>
<keyword evidence="1" id="KW-0175">Coiled coil</keyword>
<dbReference type="EMBL" id="PZQS01000006">
    <property type="protein sequence ID" value="PVD28396.1"/>
    <property type="molecule type" value="Genomic_DNA"/>
</dbReference>
<organism evidence="5 6">
    <name type="scientific">Pomacea canaliculata</name>
    <name type="common">Golden apple snail</name>
    <dbReference type="NCBI Taxonomy" id="400727"/>
    <lineage>
        <taxon>Eukaryota</taxon>
        <taxon>Metazoa</taxon>
        <taxon>Spiralia</taxon>
        <taxon>Lophotrochozoa</taxon>
        <taxon>Mollusca</taxon>
        <taxon>Gastropoda</taxon>
        <taxon>Caenogastropoda</taxon>
        <taxon>Architaenioglossa</taxon>
        <taxon>Ampullarioidea</taxon>
        <taxon>Ampullariidae</taxon>
        <taxon>Pomacea</taxon>
    </lineage>
</organism>
<name>A0A2T7P4Q9_POMCA</name>
<reference evidence="5 6" key="1">
    <citation type="submission" date="2018-04" db="EMBL/GenBank/DDBJ databases">
        <title>The genome of golden apple snail Pomacea canaliculata provides insight into stress tolerance and invasive adaptation.</title>
        <authorList>
            <person name="Liu C."/>
            <person name="Liu B."/>
            <person name="Ren Y."/>
            <person name="Zhang Y."/>
            <person name="Wang H."/>
            <person name="Li S."/>
            <person name="Jiang F."/>
            <person name="Yin L."/>
            <person name="Zhang G."/>
            <person name="Qian W."/>
            <person name="Fan W."/>
        </authorList>
    </citation>
    <scope>NUCLEOTIDE SEQUENCE [LARGE SCALE GENOMIC DNA]</scope>
    <source>
        <strain evidence="5">SZHN2017</strain>
        <tissue evidence="5">Muscle</tissue>
    </source>
</reference>
<feature type="region of interest" description="Disordered" evidence="2">
    <location>
        <begin position="174"/>
        <end position="204"/>
    </location>
</feature>